<dbReference type="FunFam" id="3.40.1440.60:FF:000001">
    <property type="entry name" value="Primosomal protein N"/>
    <property type="match status" value="1"/>
</dbReference>
<proteinExistence type="inferred from homology"/>
<evidence type="ECO:0000256" key="2">
    <source>
        <dbReference type="ARBA" id="ARBA00022705"/>
    </source>
</evidence>
<dbReference type="Pfam" id="PF18074">
    <property type="entry name" value="PriA_C"/>
    <property type="match status" value="1"/>
</dbReference>
<dbReference type="InterPro" id="IPR014001">
    <property type="entry name" value="Helicase_ATP-bd"/>
</dbReference>
<evidence type="ECO:0000256" key="8">
    <source>
        <dbReference type="ARBA" id="ARBA00022840"/>
    </source>
</evidence>
<keyword evidence="9 12" id="KW-0238">DNA-binding</keyword>
<dbReference type="RefSeq" id="WP_153401620.1">
    <property type="nucleotide sequence ID" value="NZ_ML762425.1"/>
</dbReference>
<feature type="binding site" evidence="12">
    <location>
        <position position="510"/>
    </location>
    <ligand>
        <name>Zn(2+)</name>
        <dbReference type="ChEBI" id="CHEBI:29105"/>
        <label>1</label>
    </ligand>
</feature>
<feature type="binding site" evidence="12">
    <location>
        <position position="507"/>
    </location>
    <ligand>
        <name>Zn(2+)</name>
        <dbReference type="ChEBI" id="CHEBI:29105"/>
        <label>1</label>
    </ligand>
</feature>
<dbReference type="GO" id="GO:0016787">
    <property type="term" value="F:hydrolase activity"/>
    <property type="evidence" value="ECO:0007669"/>
    <property type="project" value="UniProtKB-KW"/>
</dbReference>
<dbReference type="PROSITE" id="PS51194">
    <property type="entry name" value="HELICASE_CTER"/>
    <property type="match status" value="1"/>
</dbReference>
<keyword evidence="16" id="KW-1185">Reference proteome</keyword>
<dbReference type="Pfam" id="PF17764">
    <property type="entry name" value="PriA_3primeBD"/>
    <property type="match status" value="1"/>
</dbReference>
<feature type="binding site" evidence="12">
    <location>
        <position position="519"/>
    </location>
    <ligand>
        <name>Zn(2+)</name>
        <dbReference type="ChEBI" id="CHEBI:29105"/>
        <label>2</label>
    </ligand>
</feature>
<dbReference type="Proteomes" id="UP000480246">
    <property type="component" value="Unassembled WGS sequence"/>
</dbReference>
<dbReference type="InterPro" id="IPR041236">
    <property type="entry name" value="PriA_C"/>
</dbReference>
<dbReference type="InterPro" id="IPR027417">
    <property type="entry name" value="P-loop_NTPase"/>
</dbReference>
<dbReference type="SMART" id="SM00490">
    <property type="entry name" value="HELICc"/>
    <property type="match status" value="1"/>
</dbReference>
<dbReference type="GO" id="GO:0008270">
    <property type="term" value="F:zinc ion binding"/>
    <property type="evidence" value="ECO:0007669"/>
    <property type="project" value="UniProtKB-UniRule"/>
</dbReference>
<evidence type="ECO:0000259" key="13">
    <source>
        <dbReference type="PROSITE" id="PS51192"/>
    </source>
</evidence>
<dbReference type="CDD" id="cd17929">
    <property type="entry name" value="DEXHc_priA"/>
    <property type="match status" value="1"/>
</dbReference>
<name>A0A7C8GV08_9BACI</name>
<keyword evidence="6 12" id="KW-0347">Helicase</keyword>
<dbReference type="SMART" id="SM00487">
    <property type="entry name" value="DEXDc"/>
    <property type="match status" value="1"/>
</dbReference>
<protein>
    <recommendedName>
        <fullName evidence="12">Replication restart protein PriA</fullName>
    </recommendedName>
    <alternativeName>
        <fullName evidence="12">ATP-dependent DNA helicase PriA</fullName>
        <ecNumber evidence="12">5.6.2.4</ecNumber>
    </alternativeName>
    <alternativeName>
        <fullName evidence="12">DNA 3'-5' helicase PriA</fullName>
    </alternativeName>
</protein>
<comment type="similarity">
    <text evidence="12">Belongs to the helicase family. PriA subfamily.</text>
</comment>
<dbReference type="InterPro" id="IPR005259">
    <property type="entry name" value="PriA"/>
</dbReference>
<feature type="binding site" evidence="12">
    <location>
        <position position="550"/>
    </location>
    <ligand>
        <name>Zn(2+)</name>
        <dbReference type="ChEBI" id="CHEBI:29105"/>
        <label>1</label>
    </ligand>
</feature>
<dbReference type="Gene3D" id="3.40.50.300">
    <property type="entry name" value="P-loop containing nucleotide triphosphate hydrolases"/>
    <property type="match status" value="2"/>
</dbReference>
<comment type="cofactor">
    <cofactor evidence="12">
        <name>Zn(2+)</name>
        <dbReference type="ChEBI" id="CHEBI:29105"/>
    </cofactor>
    <text evidence="12">Binds 2 zinc ions per subunit.</text>
</comment>
<dbReference type="GO" id="GO:0006302">
    <property type="term" value="P:double-strand break repair"/>
    <property type="evidence" value="ECO:0007669"/>
    <property type="project" value="InterPro"/>
</dbReference>
<dbReference type="GO" id="GO:0006269">
    <property type="term" value="P:DNA replication, synthesis of primer"/>
    <property type="evidence" value="ECO:0007669"/>
    <property type="project" value="UniProtKB-KW"/>
</dbReference>
<feature type="binding site" evidence="12">
    <location>
        <position position="547"/>
    </location>
    <ligand>
        <name>Zn(2+)</name>
        <dbReference type="ChEBI" id="CHEBI:29105"/>
        <label>1</label>
    </ligand>
</feature>
<evidence type="ECO:0000256" key="6">
    <source>
        <dbReference type="ARBA" id="ARBA00022806"/>
    </source>
</evidence>
<dbReference type="InterPro" id="IPR042115">
    <property type="entry name" value="PriA_3primeBD_sf"/>
</dbReference>
<dbReference type="PANTHER" id="PTHR30580:SF0">
    <property type="entry name" value="PRIMOSOMAL PROTEIN N"/>
    <property type="match status" value="1"/>
</dbReference>
<dbReference type="HAMAP" id="MF_00983">
    <property type="entry name" value="PriA"/>
    <property type="match status" value="1"/>
</dbReference>
<evidence type="ECO:0000256" key="11">
    <source>
        <dbReference type="ARBA" id="ARBA00048988"/>
    </source>
</evidence>
<dbReference type="AlphaFoldDB" id="A0A7C8GV08"/>
<sequence>MSIAKVIVDVPTSQTNHSFDYLIPEGLEELITPGVRVSVPFGPRKVMGFVIAVTGKSEFKKLRTIDQVMDMTPVLTTELLDLGRWLADQTVSFYIQAYQAMLPQVLKAKYKKEIESLTEGDLPDHLEKLFAGRAVISFDEFMERKGNYRELLSAIHEGTVQINYIVQSKETIKKVLFIEPDKELYLLEEALVDLPKNAQKQRVILEFFLKNPEPVEKSKLVQKCQTTSSTIQALIDKNLLRKSEKKIYRNPYENTTFKKTSPLPLSNQQQKAITPIWEAIDQTRNEVFLLHGVTGSGKTEVYLQSIEKVLAKGKEAIVLVPEIALTPQMVRRFKGRFGGEVAVLHSALSPGEKFDEWTKIHKKEVKVVVGARSAIFAPFENLGIIIIDEEHETSYKQEEQPRYHAREVAKYRGQFHQCPVVLGSATPLLESFARAKKNVYQLLEMPDRMNEQEMPPVEIVDMREELHQGNRSMFSKRLLEAIRERIAKKEQIVLFLNRRGYSTFVMCRDCGDVMKCPACDIALTFHKSSHQLKCHYCDYQIPMVRNCPSCESDQIRYFGTGTQKVEEALLEAVPEARIVRMDVDTTRKKGAHEKLLNKFQEKQADILLGTQMIAKGLDFENVTLVGVLAVDAMLNLPDFRSSEKTFQLLTQVSGRAGRHKLPGQVILQTYAKEHYAVELASQYDYDQFFLQEMKMRKNFHYPPYFFLTLINVSHPNQLKAMEVTRMISKLLYKHLSDAATILGPTPSPIERINNRYRYQCMVKYRDEPNQRSIIRKILQYYYDEIQKNDLTIQVDFEPYQLM</sequence>
<dbReference type="OrthoDB" id="9759544at2"/>
<dbReference type="Gene3D" id="3.40.1440.60">
    <property type="entry name" value="PriA, 3(prime) DNA-binding domain"/>
    <property type="match status" value="1"/>
</dbReference>
<gene>
    <name evidence="12 15" type="primary">priA</name>
    <name evidence="15" type="ORF">F9U64_03480</name>
</gene>
<keyword evidence="7 12" id="KW-0862">Zinc</keyword>
<evidence type="ECO:0000256" key="3">
    <source>
        <dbReference type="ARBA" id="ARBA00022723"/>
    </source>
</evidence>
<dbReference type="InterPro" id="IPR041222">
    <property type="entry name" value="PriA_3primeBD"/>
</dbReference>
<dbReference type="GO" id="GO:0043138">
    <property type="term" value="F:3'-5' DNA helicase activity"/>
    <property type="evidence" value="ECO:0007669"/>
    <property type="project" value="UniProtKB-EC"/>
</dbReference>
<evidence type="ECO:0000313" key="15">
    <source>
        <dbReference type="EMBL" id="KAB8138689.1"/>
    </source>
</evidence>
<dbReference type="EMBL" id="WEID01000015">
    <property type="protein sequence ID" value="KAB8138689.1"/>
    <property type="molecule type" value="Genomic_DNA"/>
</dbReference>
<dbReference type="PROSITE" id="PS51192">
    <property type="entry name" value="HELICASE_ATP_BIND_1"/>
    <property type="match status" value="1"/>
</dbReference>
<dbReference type="PANTHER" id="PTHR30580">
    <property type="entry name" value="PRIMOSOMAL PROTEIN N"/>
    <property type="match status" value="1"/>
</dbReference>
<dbReference type="CDD" id="cd18804">
    <property type="entry name" value="SF2_C_priA"/>
    <property type="match status" value="1"/>
</dbReference>
<evidence type="ECO:0000256" key="12">
    <source>
        <dbReference type="HAMAP-Rule" id="MF_00983"/>
    </source>
</evidence>
<organism evidence="15 16">
    <name type="scientific">Gracilibacillus oryzae</name>
    <dbReference type="NCBI Taxonomy" id="1672701"/>
    <lineage>
        <taxon>Bacteria</taxon>
        <taxon>Bacillati</taxon>
        <taxon>Bacillota</taxon>
        <taxon>Bacilli</taxon>
        <taxon>Bacillales</taxon>
        <taxon>Bacillaceae</taxon>
        <taxon>Gracilibacillus</taxon>
    </lineage>
</organism>
<evidence type="ECO:0000256" key="9">
    <source>
        <dbReference type="ARBA" id="ARBA00023125"/>
    </source>
</evidence>
<dbReference type="GO" id="GO:1990077">
    <property type="term" value="C:primosome complex"/>
    <property type="evidence" value="ECO:0007669"/>
    <property type="project" value="UniProtKB-UniRule"/>
</dbReference>
<accession>A0A7C8GV08</accession>
<comment type="subunit">
    <text evidence="12">Component of the replication restart primosome.</text>
</comment>
<feature type="domain" description="Helicase ATP-binding" evidence="13">
    <location>
        <begin position="279"/>
        <end position="445"/>
    </location>
</feature>
<comment type="catalytic activity">
    <reaction evidence="12">
        <text>Couples ATP hydrolysis with the unwinding of duplex DNA by translocating in the 3'-5' direction.</text>
        <dbReference type="EC" id="5.6.2.4"/>
    </reaction>
</comment>
<keyword evidence="1 12" id="KW-0639">Primosome</keyword>
<evidence type="ECO:0000259" key="14">
    <source>
        <dbReference type="PROSITE" id="PS51194"/>
    </source>
</evidence>
<dbReference type="InterPro" id="IPR011545">
    <property type="entry name" value="DEAD/DEAH_box_helicase_dom"/>
</dbReference>
<keyword evidence="8 12" id="KW-0067">ATP-binding</keyword>
<dbReference type="NCBIfam" id="NF004066">
    <property type="entry name" value="PRK05580.1-3"/>
    <property type="match status" value="1"/>
</dbReference>
<dbReference type="EC" id="5.6.2.4" evidence="12"/>
<dbReference type="GO" id="GO:0006310">
    <property type="term" value="P:DNA recombination"/>
    <property type="evidence" value="ECO:0007669"/>
    <property type="project" value="InterPro"/>
</dbReference>
<dbReference type="SUPFAM" id="SSF52540">
    <property type="entry name" value="P-loop containing nucleoside triphosphate hydrolases"/>
    <property type="match status" value="2"/>
</dbReference>
<dbReference type="GO" id="GO:0003677">
    <property type="term" value="F:DNA binding"/>
    <property type="evidence" value="ECO:0007669"/>
    <property type="project" value="UniProtKB-UniRule"/>
</dbReference>
<evidence type="ECO:0000256" key="1">
    <source>
        <dbReference type="ARBA" id="ARBA00022515"/>
    </source>
</evidence>
<dbReference type="NCBIfam" id="TIGR00595">
    <property type="entry name" value="priA"/>
    <property type="match status" value="1"/>
</dbReference>
<keyword evidence="3 12" id="KW-0479">Metal-binding</keyword>
<reference evidence="15 16" key="1">
    <citation type="submission" date="2019-10" db="EMBL/GenBank/DDBJ databases">
        <title>Gracilibacillus sp. nov. isolated from rice seeds.</title>
        <authorList>
            <person name="He S."/>
        </authorList>
    </citation>
    <scope>NUCLEOTIDE SEQUENCE [LARGE SCALE GENOMIC DNA]</scope>
    <source>
        <strain evidence="15 16">TD8</strain>
    </source>
</reference>
<comment type="caution">
    <text evidence="15">The sequence shown here is derived from an EMBL/GenBank/DDBJ whole genome shotgun (WGS) entry which is preliminary data.</text>
</comment>
<keyword evidence="5 12" id="KW-0378">Hydrolase</keyword>
<comment type="catalytic activity">
    <reaction evidence="11 12">
        <text>ATP + H2O = ADP + phosphate + H(+)</text>
        <dbReference type="Rhea" id="RHEA:13065"/>
        <dbReference type="ChEBI" id="CHEBI:15377"/>
        <dbReference type="ChEBI" id="CHEBI:15378"/>
        <dbReference type="ChEBI" id="CHEBI:30616"/>
        <dbReference type="ChEBI" id="CHEBI:43474"/>
        <dbReference type="ChEBI" id="CHEBI:456216"/>
        <dbReference type="EC" id="5.6.2.4"/>
    </reaction>
</comment>
<dbReference type="Pfam" id="PF00270">
    <property type="entry name" value="DEAD"/>
    <property type="match status" value="1"/>
</dbReference>
<evidence type="ECO:0000256" key="4">
    <source>
        <dbReference type="ARBA" id="ARBA00022741"/>
    </source>
</evidence>
<dbReference type="InterPro" id="IPR001650">
    <property type="entry name" value="Helicase_C-like"/>
</dbReference>
<dbReference type="Pfam" id="PF00271">
    <property type="entry name" value="Helicase_C"/>
    <property type="match status" value="1"/>
</dbReference>
<feature type="binding site" evidence="12">
    <location>
        <position position="516"/>
    </location>
    <ligand>
        <name>Zn(2+)</name>
        <dbReference type="ChEBI" id="CHEBI:29105"/>
        <label>2</label>
    </ligand>
</feature>
<evidence type="ECO:0000256" key="5">
    <source>
        <dbReference type="ARBA" id="ARBA00022801"/>
    </source>
</evidence>
<evidence type="ECO:0000256" key="7">
    <source>
        <dbReference type="ARBA" id="ARBA00022833"/>
    </source>
</evidence>
<dbReference type="GO" id="GO:0005524">
    <property type="term" value="F:ATP binding"/>
    <property type="evidence" value="ECO:0007669"/>
    <property type="project" value="UniProtKB-UniRule"/>
</dbReference>
<feature type="binding site" evidence="12">
    <location>
        <position position="537"/>
    </location>
    <ligand>
        <name>Zn(2+)</name>
        <dbReference type="ChEBI" id="CHEBI:29105"/>
        <label>2</label>
    </ligand>
</feature>
<keyword evidence="2 12" id="KW-0235">DNA replication</keyword>
<dbReference type="FunFam" id="3.40.50.300:FF:000489">
    <property type="entry name" value="Primosome assembly protein PriA"/>
    <property type="match status" value="1"/>
</dbReference>
<comment type="function">
    <text evidence="12">Initiates the restart of stalled replication forks, which reloads the replicative helicase on sites other than the origin of replication. Recognizes and binds to abandoned replication forks and remodels them to uncover a helicase loading site. Promotes assembly of the primosome at these replication forks.</text>
</comment>
<dbReference type="InterPro" id="IPR040498">
    <property type="entry name" value="PriA_CRR"/>
</dbReference>
<feature type="domain" description="Helicase C-terminal" evidence="14">
    <location>
        <begin position="542"/>
        <end position="696"/>
    </location>
</feature>
<evidence type="ECO:0000256" key="10">
    <source>
        <dbReference type="ARBA" id="ARBA00023235"/>
    </source>
</evidence>
<keyword evidence="4 12" id="KW-0547">Nucleotide-binding</keyword>
<keyword evidence="10 12" id="KW-0413">Isomerase</keyword>
<feature type="binding site" evidence="12">
    <location>
        <position position="534"/>
    </location>
    <ligand>
        <name>Zn(2+)</name>
        <dbReference type="ChEBI" id="CHEBI:29105"/>
        <label>2</label>
    </ligand>
</feature>
<dbReference type="Pfam" id="PF18319">
    <property type="entry name" value="Zn_ribbon_PriA"/>
    <property type="match status" value="1"/>
</dbReference>
<dbReference type="GO" id="GO:0006270">
    <property type="term" value="P:DNA replication initiation"/>
    <property type="evidence" value="ECO:0007669"/>
    <property type="project" value="TreeGrafter"/>
</dbReference>
<evidence type="ECO:0000313" key="16">
    <source>
        <dbReference type="Proteomes" id="UP000480246"/>
    </source>
</evidence>